<dbReference type="AlphaFoldDB" id="A0A395H417"/>
<dbReference type="GeneID" id="37224060"/>
<evidence type="ECO:0000256" key="1">
    <source>
        <dbReference type="SAM" id="MobiDB-lite"/>
    </source>
</evidence>
<dbReference type="VEuPathDB" id="FungiDB:BO80DRAFT_424103"/>
<protein>
    <submittedName>
        <fullName evidence="2">Uncharacterized protein</fullName>
    </submittedName>
</protein>
<reference evidence="2 3" key="1">
    <citation type="submission" date="2018-02" db="EMBL/GenBank/DDBJ databases">
        <title>The genomes of Aspergillus section Nigri reveals drivers in fungal speciation.</title>
        <authorList>
            <consortium name="DOE Joint Genome Institute"/>
            <person name="Vesth T.C."/>
            <person name="Nybo J."/>
            <person name="Theobald S."/>
            <person name="Brandl J."/>
            <person name="Frisvad J.C."/>
            <person name="Nielsen K.F."/>
            <person name="Lyhne E.K."/>
            <person name="Kogle M.E."/>
            <person name="Kuo A."/>
            <person name="Riley R."/>
            <person name="Clum A."/>
            <person name="Nolan M."/>
            <person name="Lipzen A."/>
            <person name="Salamov A."/>
            <person name="Henrissat B."/>
            <person name="Wiebenga A."/>
            <person name="De vries R.P."/>
            <person name="Grigoriev I.V."/>
            <person name="Mortensen U.H."/>
            <person name="Andersen M.R."/>
            <person name="Baker S.E."/>
        </authorList>
    </citation>
    <scope>NUCLEOTIDE SEQUENCE [LARGE SCALE GENOMIC DNA]</scope>
    <source>
        <strain evidence="2 3">CBS 121593</strain>
    </source>
</reference>
<name>A0A395H417_9EURO</name>
<gene>
    <name evidence="2" type="ORF">BO80DRAFT_424103</name>
</gene>
<dbReference type="RefSeq" id="XP_025576516.1">
    <property type="nucleotide sequence ID" value="XM_025719195.1"/>
</dbReference>
<accession>A0A395H417</accession>
<sequence length="100" mass="10363">MAYFALLISQCSSATTPRWDQSRRPKPAGWPSDPSLGRVSELVGVCANPRPLSLGEGGSAAKDYGIAAYSGPMGSLGEPLAVALDPEGSDRIKEGPADCQ</sequence>
<keyword evidence="3" id="KW-1185">Reference proteome</keyword>
<evidence type="ECO:0000313" key="2">
    <source>
        <dbReference type="EMBL" id="RAL02189.1"/>
    </source>
</evidence>
<feature type="region of interest" description="Disordered" evidence="1">
    <location>
        <begin position="16"/>
        <end position="35"/>
    </location>
</feature>
<dbReference type="Proteomes" id="UP000249402">
    <property type="component" value="Unassembled WGS sequence"/>
</dbReference>
<proteinExistence type="predicted"/>
<organism evidence="2 3">
    <name type="scientific">Aspergillus ibericus CBS 121593</name>
    <dbReference type="NCBI Taxonomy" id="1448316"/>
    <lineage>
        <taxon>Eukaryota</taxon>
        <taxon>Fungi</taxon>
        <taxon>Dikarya</taxon>
        <taxon>Ascomycota</taxon>
        <taxon>Pezizomycotina</taxon>
        <taxon>Eurotiomycetes</taxon>
        <taxon>Eurotiomycetidae</taxon>
        <taxon>Eurotiales</taxon>
        <taxon>Aspergillaceae</taxon>
        <taxon>Aspergillus</taxon>
        <taxon>Aspergillus subgen. Circumdati</taxon>
    </lineage>
</organism>
<dbReference type="EMBL" id="KZ824432">
    <property type="protein sequence ID" value="RAL02189.1"/>
    <property type="molecule type" value="Genomic_DNA"/>
</dbReference>
<evidence type="ECO:0000313" key="3">
    <source>
        <dbReference type="Proteomes" id="UP000249402"/>
    </source>
</evidence>